<dbReference type="Gene3D" id="2.60.120.10">
    <property type="entry name" value="Jelly Rolls"/>
    <property type="match status" value="1"/>
</dbReference>
<evidence type="ECO:0000256" key="2">
    <source>
        <dbReference type="ARBA" id="ARBA00023125"/>
    </source>
</evidence>
<dbReference type="InterPro" id="IPR014710">
    <property type="entry name" value="RmlC-like_jellyroll"/>
</dbReference>
<evidence type="ECO:0000256" key="3">
    <source>
        <dbReference type="ARBA" id="ARBA00023163"/>
    </source>
</evidence>
<dbReference type="EMBL" id="CP073078">
    <property type="protein sequence ID" value="QUD88685.1"/>
    <property type="molecule type" value="Genomic_DNA"/>
</dbReference>
<dbReference type="SUPFAM" id="SSF46785">
    <property type="entry name" value="Winged helix' DNA-binding domain"/>
    <property type="match status" value="1"/>
</dbReference>
<name>A0A975G071_9CAUL</name>
<dbReference type="AlphaFoldDB" id="A0A975G071"/>
<dbReference type="PROSITE" id="PS51063">
    <property type="entry name" value="HTH_CRP_2"/>
    <property type="match status" value="1"/>
</dbReference>
<dbReference type="SMART" id="SM00419">
    <property type="entry name" value="HTH_CRP"/>
    <property type="match status" value="1"/>
</dbReference>
<evidence type="ECO:0000313" key="6">
    <source>
        <dbReference type="EMBL" id="QUD88685.1"/>
    </source>
</evidence>
<dbReference type="InterPro" id="IPR000595">
    <property type="entry name" value="cNMP-bd_dom"/>
</dbReference>
<dbReference type="InterPro" id="IPR018490">
    <property type="entry name" value="cNMP-bd_dom_sf"/>
</dbReference>
<dbReference type="KEGG" id="caul:KCG34_02005"/>
<dbReference type="Pfam" id="PF00027">
    <property type="entry name" value="cNMP_binding"/>
    <property type="match status" value="1"/>
</dbReference>
<evidence type="ECO:0000259" key="5">
    <source>
        <dbReference type="PROSITE" id="PS51063"/>
    </source>
</evidence>
<organism evidence="6 7">
    <name type="scientific">Phenylobacterium montanum</name>
    <dbReference type="NCBI Taxonomy" id="2823693"/>
    <lineage>
        <taxon>Bacteria</taxon>
        <taxon>Pseudomonadati</taxon>
        <taxon>Pseudomonadota</taxon>
        <taxon>Alphaproteobacteria</taxon>
        <taxon>Caulobacterales</taxon>
        <taxon>Caulobacteraceae</taxon>
        <taxon>Phenylobacterium</taxon>
    </lineage>
</organism>
<dbReference type="SMART" id="SM00100">
    <property type="entry name" value="cNMP"/>
    <property type="match status" value="1"/>
</dbReference>
<dbReference type="InterPro" id="IPR050397">
    <property type="entry name" value="Env_Response_Regulators"/>
</dbReference>
<dbReference type="GO" id="GO:0003677">
    <property type="term" value="F:DNA binding"/>
    <property type="evidence" value="ECO:0007669"/>
    <property type="project" value="UniProtKB-KW"/>
</dbReference>
<dbReference type="InterPro" id="IPR012318">
    <property type="entry name" value="HTH_CRP"/>
</dbReference>
<evidence type="ECO:0000256" key="1">
    <source>
        <dbReference type="ARBA" id="ARBA00023015"/>
    </source>
</evidence>
<dbReference type="InterPro" id="IPR036388">
    <property type="entry name" value="WH-like_DNA-bd_sf"/>
</dbReference>
<protein>
    <submittedName>
        <fullName evidence="6">Crp/Fnr family transcriptional regulator</fullName>
    </submittedName>
</protein>
<evidence type="ECO:0000313" key="7">
    <source>
        <dbReference type="Proteomes" id="UP000676409"/>
    </source>
</evidence>
<dbReference type="CDD" id="cd00038">
    <property type="entry name" value="CAP_ED"/>
    <property type="match status" value="1"/>
</dbReference>
<dbReference type="Proteomes" id="UP000676409">
    <property type="component" value="Chromosome"/>
</dbReference>
<dbReference type="Pfam" id="PF13545">
    <property type="entry name" value="HTH_Crp_2"/>
    <property type="match status" value="1"/>
</dbReference>
<keyword evidence="7" id="KW-1185">Reference proteome</keyword>
<sequence>MIWVKGESLGKGELVGMTQTEPLLAHTSNCVYCAARPLGVCGALGDGEAFRELRDSRRAVRILDAGLPIYRQGDPSGDLFNLVTGWVVQYQDLEDGRRQILRFLVPGALFGYEPTGVKGMCHGAEALTNASLCVVPAARMTELRHRHPAFNERFVWMLERDSHLAFDHMMSLGQRDARERVAHLLLELAVRSTGRLPAARGEVFKIPLNQPLIAEATGLTSIHVNRMLRKLREDDILDFHHGRLTVFDPERLVELAGVSEAMLALWSRASQPMDEALSA</sequence>
<dbReference type="PANTHER" id="PTHR24567">
    <property type="entry name" value="CRP FAMILY TRANSCRIPTIONAL REGULATORY PROTEIN"/>
    <property type="match status" value="1"/>
</dbReference>
<proteinExistence type="predicted"/>
<dbReference type="Gene3D" id="1.10.10.10">
    <property type="entry name" value="Winged helix-like DNA-binding domain superfamily/Winged helix DNA-binding domain"/>
    <property type="match status" value="1"/>
</dbReference>
<keyword evidence="1" id="KW-0805">Transcription regulation</keyword>
<dbReference type="GO" id="GO:0003700">
    <property type="term" value="F:DNA-binding transcription factor activity"/>
    <property type="evidence" value="ECO:0007669"/>
    <property type="project" value="TreeGrafter"/>
</dbReference>
<gene>
    <name evidence="6" type="ORF">KCG34_02005</name>
</gene>
<feature type="domain" description="Cyclic nucleotide-binding" evidence="4">
    <location>
        <begin position="46"/>
        <end position="111"/>
    </location>
</feature>
<keyword evidence="3" id="KW-0804">Transcription</keyword>
<evidence type="ECO:0000259" key="4">
    <source>
        <dbReference type="PROSITE" id="PS50042"/>
    </source>
</evidence>
<dbReference type="SUPFAM" id="SSF51206">
    <property type="entry name" value="cAMP-binding domain-like"/>
    <property type="match status" value="1"/>
</dbReference>
<dbReference type="InterPro" id="IPR036390">
    <property type="entry name" value="WH_DNA-bd_sf"/>
</dbReference>
<dbReference type="GO" id="GO:0005829">
    <property type="term" value="C:cytosol"/>
    <property type="evidence" value="ECO:0007669"/>
    <property type="project" value="TreeGrafter"/>
</dbReference>
<dbReference type="RefSeq" id="WP_211938735.1">
    <property type="nucleotide sequence ID" value="NZ_CP073078.1"/>
</dbReference>
<reference evidence="6" key="1">
    <citation type="submission" date="2021-04" db="EMBL/GenBank/DDBJ databases">
        <title>The complete genome sequence of Caulobacter sp. S6.</title>
        <authorList>
            <person name="Tang Y."/>
            <person name="Ouyang W."/>
            <person name="Liu Q."/>
            <person name="Huang B."/>
            <person name="Guo Z."/>
            <person name="Lei P."/>
        </authorList>
    </citation>
    <scope>NUCLEOTIDE SEQUENCE</scope>
    <source>
        <strain evidence="6">S6</strain>
    </source>
</reference>
<keyword evidence="2" id="KW-0238">DNA-binding</keyword>
<feature type="domain" description="HTH crp-type" evidence="5">
    <location>
        <begin position="175"/>
        <end position="250"/>
    </location>
</feature>
<accession>A0A975G071</accession>
<dbReference type="PANTHER" id="PTHR24567:SF68">
    <property type="entry name" value="DNA-BINDING TRANSCRIPTIONAL DUAL REGULATOR CRP"/>
    <property type="match status" value="1"/>
</dbReference>
<dbReference type="PROSITE" id="PS50042">
    <property type="entry name" value="CNMP_BINDING_3"/>
    <property type="match status" value="1"/>
</dbReference>